<sequence length="285" mass="31273">MKWRGRRQSENVVDRRGVSGRTVVGGGIGILILAMIVGLLGGDPRQVMQQANQGRQQAPAEGGKPAELSKLDIERGEFVSTVLADTEDVWTKLFAQSGLKYETPKLELFTKATSSACGNASSAAGPFYCPADRKVYLDTAFFDQLARQLNAPGDFAQAYVVAHEVGHHVQNLLGKTSELDQARRRLPEVEYNKLSVRLELQADFYAGVMFHHAQREKQILEEGDIEEGLRAAAAIGDDTLQKRSQGAAHQETFTHGSSEQRVRWFMKGLQTGDPEQGDTFAAGQL</sequence>
<reference evidence="6 7" key="1">
    <citation type="submission" date="2019-02" db="EMBL/GenBank/DDBJ databases">
        <title>Deep-cultivation of Planctomycetes and their phenomic and genomic characterization uncovers novel biology.</title>
        <authorList>
            <person name="Wiegand S."/>
            <person name="Jogler M."/>
            <person name="Boedeker C."/>
            <person name="Pinto D."/>
            <person name="Vollmers J."/>
            <person name="Rivas-Marin E."/>
            <person name="Kohn T."/>
            <person name="Peeters S.H."/>
            <person name="Heuer A."/>
            <person name="Rast P."/>
            <person name="Oberbeckmann S."/>
            <person name="Bunk B."/>
            <person name="Jeske O."/>
            <person name="Meyerdierks A."/>
            <person name="Storesund J.E."/>
            <person name="Kallscheuer N."/>
            <person name="Luecker S."/>
            <person name="Lage O.M."/>
            <person name="Pohl T."/>
            <person name="Merkel B.J."/>
            <person name="Hornburger P."/>
            <person name="Mueller R.-W."/>
            <person name="Bruemmer F."/>
            <person name="Labrenz M."/>
            <person name="Spormann A.M."/>
            <person name="Op Den Camp H."/>
            <person name="Overmann J."/>
            <person name="Amann R."/>
            <person name="Jetten M.S.M."/>
            <person name="Mascher T."/>
            <person name="Medema M.H."/>
            <person name="Devos D.P."/>
            <person name="Kaster A.-K."/>
            <person name="Ovreas L."/>
            <person name="Rohde M."/>
            <person name="Galperin M.Y."/>
            <person name="Jogler C."/>
        </authorList>
    </citation>
    <scope>NUCLEOTIDE SEQUENCE [LARGE SCALE GENOMIC DNA]</scope>
    <source>
        <strain evidence="6 7">Poly51</strain>
    </source>
</reference>
<dbReference type="InterPro" id="IPR007343">
    <property type="entry name" value="Uncharacterised_pept_Zn_put"/>
</dbReference>
<keyword evidence="3 5" id="KW-1133">Transmembrane helix</keyword>
<feature type="transmembrane region" description="Helical" evidence="5">
    <location>
        <begin position="21"/>
        <end position="42"/>
    </location>
</feature>
<evidence type="ECO:0000256" key="2">
    <source>
        <dbReference type="ARBA" id="ARBA00022692"/>
    </source>
</evidence>
<dbReference type="Proteomes" id="UP000318288">
    <property type="component" value="Unassembled WGS sequence"/>
</dbReference>
<accession>A0A5C6EUA1</accession>
<dbReference type="GO" id="GO:0016020">
    <property type="term" value="C:membrane"/>
    <property type="evidence" value="ECO:0007669"/>
    <property type="project" value="UniProtKB-SubCell"/>
</dbReference>
<dbReference type="OrthoDB" id="9774900at2"/>
<evidence type="ECO:0000256" key="1">
    <source>
        <dbReference type="ARBA" id="ARBA00004167"/>
    </source>
</evidence>
<evidence type="ECO:0000256" key="4">
    <source>
        <dbReference type="ARBA" id="ARBA00023136"/>
    </source>
</evidence>
<dbReference type="AlphaFoldDB" id="A0A5C6EUA1"/>
<gene>
    <name evidence="6" type="ORF">Poly51_42340</name>
</gene>
<keyword evidence="2 5" id="KW-0812">Transmembrane</keyword>
<name>A0A5C6EUA1_9BACT</name>
<keyword evidence="4 5" id="KW-0472">Membrane</keyword>
<evidence type="ECO:0000256" key="3">
    <source>
        <dbReference type="ARBA" id="ARBA00022989"/>
    </source>
</evidence>
<evidence type="ECO:0000313" key="6">
    <source>
        <dbReference type="EMBL" id="TWU50941.1"/>
    </source>
</evidence>
<keyword evidence="7" id="KW-1185">Reference proteome</keyword>
<dbReference type="RefSeq" id="WP_146459609.1">
    <property type="nucleotide sequence ID" value="NZ_SJPW01000005.1"/>
</dbReference>
<organism evidence="6 7">
    <name type="scientific">Rubripirellula tenax</name>
    <dbReference type="NCBI Taxonomy" id="2528015"/>
    <lineage>
        <taxon>Bacteria</taxon>
        <taxon>Pseudomonadati</taxon>
        <taxon>Planctomycetota</taxon>
        <taxon>Planctomycetia</taxon>
        <taxon>Pirellulales</taxon>
        <taxon>Pirellulaceae</taxon>
        <taxon>Rubripirellula</taxon>
    </lineage>
</organism>
<dbReference type="PANTHER" id="PTHR30168:SF0">
    <property type="entry name" value="INNER MEMBRANE PROTEIN"/>
    <property type="match status" value="1"/>
</dbReference>
<comment type="subcellular location">
    <subcellularLocation>
        <location evidence="1">Membrane</location>
        <topology evidence="1">Single-pass membrane protein</topology>
    </subcellularLocation>
</comment>
<comment type="caution">
    <text evidence="6">The sequence shown here is derived from an EMBL/GenBank/DDBJ whole genome shotgun (WGS) entry which is preliminary data.</text>
</comment>
<evidence type="ECO:0000313" key="7">
    <source>
        <dbReference type="Proteomes" id="UP000318288"/>
    </source>
</evidence>
<dbReference type="EMBL" id="SJPW01000005">
    <property type="protein sequence ID" value="TWU50941.1"/>
    <property type="molecule type" value="Genomic_DNA"/>
</dbReference>
<dbReference type="PANTHER" id="PTHR30168">
    <property type="entry name" value="PUTATIVE MEMBRANE PROTEIN YPFJ"/>
    <property type="match status" value="1"/>
</dbReference>
<protein>
    <submittedName>
        <fullName evidence="6">Putative neutral zinc metallopeptidase</fullName>
    </submittedName>
</protein>
<dbReference type="Pfam" id="PF04228">
    <property type="entry name" value="Zn_peptidase"/>
    <property type="match status" value="1"/>
</dbReference>
<evidence type="ECO:0000256" key="5">
    <source>
        <dbReference type="SAM" id="Phobius"/>
    </source>
</evidence>
<proteinExistence type="predicted"/>